<accession>A0AAV9WMW5</accession>
<proteinExistence type="predicted"/>
<dbReference type="EMBL" id="JAVHJL010000001">
    <property type="protein sequence ID" value="KAK6511232.1"/>
    <property type="molecule type" value="Genomic_DNA"/>
</dbReference>
<feature type="region of interest" description="Disordered" evidence="1">
    <location>
        <begin position="194"/>
        <end position="215"/>
    </location>
</feature>
<evidence type="ECO:0000313" key="4">
    <source>
        <dbReference type="Proteomes" id="UP001370758"/>
    </source>
</evidence>
<feature type="chain" id="PRO_5043934116" evidence="2">
    <location>
        <begin position="21"/>
        <end position="215"/>
    </location>
</feature>
<evidence type="ECO:0000256" key="2">
    <source>
        <dbReference type="SAM" id="SignalP"/>
    </source>
</evidence>
<reference evidence="3 4" key="1">
    <citation type="submission" date="2023-08" db="EMBL/GenBank/DDBJ databases">
        <authorList>
            <person name="Palmer J.M."/>
        </authorList>
    </citation>
    <scope>NUCLEOTIDE SEQUENCE [LARGE SCALE GENOMIC DNA]</scope>
    <source>
        <strain evidence="3 4">TWF481</strain>
    </source>
</reference>
<organism evidence="3 4">
    <name type="scientific">Arthrobotrys musiformis</name>
    <dbReference type="NCBI Taxonomy" id="47236"/>
    <lineage>
        <taxon>Eukaryota</taxon>
        <taxon>Fungi</taxon>
        <taxon>Dikarya</taxon>
        <taxon>Ascomycota</taxon>
        <taxon>Pezizomycotina</taxon>
        <taxon>Orbiliomycetes</taxon>
        <taxon>Orbiliales</taxon>
        <taxon>Orbiliaceae</taxon>
        <taxon>Arthrobotrys</taxon>
    </lineage>
</organism>
<dbReference type="AlphaFoldDB" id="A0AAV9WMW5"/>
<dbReference type="Proteomes" id="UP001370758">
    <property type="component" value="Unassembled WGS sequence"/>
</dbReference>
<keyword evidence="2" id="KW-0732">Signal</keyword>
<evidence type="ECO:0000313" key="3">
    <source>
        <dbReference type="EMBL" id="KAK6511232.1"/>
    </source>
</evidence>
<comment type="caution">
    <text evidence="3">The sequence shown here is derived from an EMBL/GenBank/DDBJ whole genome shotgun (WGS) entry which is preliminary data.</text>
</comment>
<keyword evidence="4" id="KW-1185">Reference proteome</keyword>
<evidence type="ECO:0000256" key="1">
    <source>
        <dbReference type="SAM" id="MobiDB-lite"/>
    </source>
</evidence>
<feature type="signal peptide" evidence="2">
    <location>
        <begin position="1"/>
        <end position="20"/>
    </location>
</feature>
<protein>
    <submittedName>
        <fullName evidence="3">Uncharacterized protein</fullName>
    </submittedName>
</protein>
<sequence length="215" mass="23961">MPNYSVFFLSLIYLAHRAQPYQIGFGGWEEVTEIPWENIPYVIDKTNPPCMSTGDEDVMDVWVRSTASATDRNVPPYIAMYAPSFNANAPGCMGVNIIHVFAYYDAPGKMQSIATTLPEYTGYWREIYPEFMPDDPATQLIEGAGLAPGEVLNLDLAGKVYVKPDYGVTIHDYDTVPGWEGYEGSESEQDEYWSAAGGDYDNEGFDNLSQMSPNL</sequence>
<name>A0AAV9WMW5_9PEZI</name>
<gene>
    <name evidence="3" type="ORF">TWF481_000154</name>
</gene>